<dbReference type="Proteomes" id="UP001319827">
    <property type="component" value="Chromosome"/>
</dbReference>
<evidence type="ECO:0000256" key="1">
    <source>
        <dbReference type="HAMAP-Rule" id="MF_00991"/>
    </source>
</evidence>
<evidence type="ECO:0000313" key="4">
    <source>
        <dbReference type="EMBL" id="BCR03057.1"/>
    </source>
</evidence>
<dbReference type="Gene3D" id="3.40.50.1580">
    <property type="entry name" value="Nucleoside phosphorylase domain"/>
    <property type="match status" value="1"/>
</dbReference>
<comment type="function">
    <text evidence="1">Catalyzes the hydrolysis of futalosine (FL) to dehypoxanthine futalosine (DHFL) and hypoxanthine, a step in the biosynthesis of menaquinone (MK, vitamin K2).</text>
</comment>
<evidence type="ECO:0000256" key="2">
    <source>
        <dbReference type="NCBIfam" id="TIGR03664"/>
    </source>
</evidence>
<dbReference type="EC" id="3.2.2.26" evidence="1 2"/>
<reference evidence="4 5" key="1">
    <citation type="journal article" date="2016" name="C (Basel)">
        <title>Selective Growth of and Electricity Production by Marine Exoelectrogenic Bacteria in Self-Aggregated Hydrogel of Microbially Reduced Graphene Oxide.</title>
        <authorList>
            <person name="Yoshida N."/>
            <person name="Goto Y."/>
            <person name="Miyata Y."/>
        </authorList>
    </citation>
    <scope>NUCLEOTIDE SEQUENCE [LARGE SCALE GENOMIC DNA]</scope>
    <source>
        <strain evidence="4 5">NIT-T3</strain>
    </source>
</reference>
<keyword evidence="1 4" id="KW-0378">Hydrolase</keyword>
<dbReference type="InterPro" id="IPR019963">
    <property type="entry name" value="FL_hydrolase_MqnB"/>
</dbReference>
<dbReference type="CDD" id="cd17766">
    <property type="entry name" value="futalosine_nucleosidase_MqnB"/>
    <property type="match status" value="1"/>
</dbReference>
<reference evidence="4 5" key="2">
    <citation type="journal article" date="2021" name="Int. J. Syst. Evol. Microbiol.">
        <title>Isolation and Polyphasic Characterization of Desulfuromonas versatilis sp. Nov., an Electrogenic Bacteria Capable of Versatile Metabolism Isolated from a Graphene Oxide-Reducing Enrichment Culture.</title>
        <authorList>
            <person name="Xie L."/>
            <person name="Yoshida N."/>
            <person name="Ishii S."/>
            <person name="Meng L."/>
        </authorList>
    </citation>
    <scope>NUCLEOTIDE SEQUENCE [LARGE SCALE GENOMIC DNA]</scope>
    <source>
        <strain evidence="4 5">NIT-T3</strain>
    </source>
</reference>
<dbReference type="EMBL" id="AP024355">
    <property type="protein sequence ID" value="BCR03057.1"/>
    <property type="molecule type" value="Genomic_DNA"/>
</dbReference>
<dbReference type="GO" id="GO:0016787">
    <property type="term" value="F:hydrolase activity"/>
    <property type="evidence" value="ECO:0007669"/>
    <property type="project" value="UniProtKB-KW"/>
</dbReference>
<name>A0ABM9SDD1_9BACT</name>
<dbReference type="SUPFAM" id="SSF53167">
    <property type="entry name" value="Purine and uridine phosphorylases"/>
    <property type="match status" value="1"/>
</dbReference>
<organism evidence="4 5">
    <name type="scientific">Desulfuromonas versatilis</name>
    <dbReference type="NCBI Taxonomy" id="2802975"/>
    <lineage>
        <taxon>Bacteria</taxon>
        <taxon>Pseudomonadati</taxon>
        <taxon>Thermodesulfobacteriota</taxon>
        <taxon>Desulfuromonadia</taxon>
        <taxon>Desulfuromonadales</taxon>
        <taxon>Desulfuromonadaceae</taxon>
        <taxon>Desulfuromonas</taxon>
    </lineage>
</organism>
<evidence type="ECO:0000313" key="5">
    <source>
        <dbReference type="Proteomes" id="UP001319827"/>
    </source>
</evidence>
<comment type="similarity">
    <text evidence="1">Belongs to the PNP/UDP phosphorylase family. Futalosine hydrolase subfamily.</text>
</comment>
<dbReference type="InterPro" id="IPR035994">
    <property type="entry name" value="Nucleoside_phosphorylase_sf"/>
</dbReference>
<evidence type="ECO:0000259" key="3">
    <source>
        <dbReference type="Pfam" id="PF01048"/>
    </source>
</evidence>
<dbReference type="InterPro" id="IPR000845">
    <property type="entry name" value="Nucleoside_phosphorylase_d"/>
</dbReference>
<gene>
    <name evidence="1 4" type="primary">mqnB</name>
    <name evidence="4" type="ORF">DESUT3_01260</name>
</gene>
<dbReference type="Pfam" id="PF01048">
    <property type="entry name" value="PNP_UDP_1"/>
    <property type="match status" value="1"/>
</dbReference>
<protein>
    <recommendedName>
        <fullName evidence="1 2">Futalosine hydrolase</fullName>
        <shortName evidence="1">FL hydrolase</shortName>
        <ecNumber evidence="1 2">3.2.2.26</ecNumber>
    </recommendedName>
    <alternativeName>
        <fullName evidence="1">Futalosine nucleosidase</fullName>
    </alternativeName>
    <alternativeName>
        <fullName evidence="1">Menaquinone biosynthetic enzyme MqnB</fullName>
    </alternativeName>
</protein>
<dbReference type="RefSeq" id="WP_221250538.1">
    <property type="nucleotide sequence ID" value="NZ_AP024355.1"/>
</dbReference>
<accession>A0ABM9SDD1</accession>
<keyword evidence="1" id="KW-0474">Menaquinone biosynthesis</keyword>
<feature type="domain" description="Nucleoside phosphorylase" evidence="3">
    <location>
        <begin position="2"/>
        <end position="237"/>
    </location>
</feature>
<dbReference type="NCBIfam" id="TIGR03664">
    <property type="entry name" value="fut_nucase"/>
    <property type="match status" value="1"/>
</dbReference>
<dbReference type="HAMAP" id="MF_00991">
    <property type="entry name" value="MqnB"/>
    <property type="match status" value="1"/>
</dbReference>
<dbReference type="PANTHER" id="PTHR46832:SF2">
    <property type="entry name" value="FUTALOSINE HYDROLASE"/>
    <property type="match status" value="1"/>
</dbReference>
<comment type="catalytic activity">
    <reaction evidence="1">
        <text>futalosine + H2O = dehypoxanthine futalosine + hypoxanthine</text>
        <dbReference type="Rhea" id="RHEA:25904"/>
        <dbReference type="ChEBI" id="CHEBI:15377"/>
        <dbReference type="ChEBI" id="CHEBI:17368"/>
        <dbReference type="ChEBI" id="CHEBI:58863"/>
        <dbReference type="ChEBI" id="CHEBI:58864"/>
        <dbReference type="EC" id="3.2.2.26"/>
    </reaction>
</comment>
<comment type="pathway">
    <text evidence="1">Quinol/quinone metabolism; menaquinone biosynthesis.</text>
</comment>
<keyword evidence="5" id="KW-1185">Reference proteome</keyword>
<sequence length="248" mass="26447">MLALIAAVPMETELLRQQLFPCEVRECGRRELLQGRLSGRPVALLHSGVGKAGAAAATQALLEKLRPAAVINFGCGGAYPGSGLRVGDLALANEEVFGDEGVIAPAGFLDMEQLGFPLLEKGGRRLFNRFPVDGQLLGSARRLLADFALAQGCKMAVGPLVTVSSCSGLERLGWELAERTGGICENMEGAAVAQQCALYDTPLVALRGISNLVEDRDMKRWDLKLAARNAQLAVQTLLAHWPLVKETA</sequence>
<proteinExistence type="inferred from homology"/>
<dbReference type="PANTHER" id="PTHR46832">
    <property type="entry name" value="5'-METHYLTHIOADENOSINE/S-ADENOSYLHOMOCYSTEINE NUCLEOSIDASE"/>
    <property type="match status" value="1"/>
</dbReference>